<keyword evidence="1 2" id="KW-0732">Signal</keyword>
<dbReference type="SUPFAM" id="SSF53850">
    <property type="entry name" value="Periplasmic binding protein-like II"/>
    <property type="match status" value="1"/>
</dbReference>
<dbReference type="InterPro" id="IPR030678">
    <property type="entry name" value="Peptide/Ni-bd"/>
</dbReference>
<feature type="chain" id="PRO_5045578872" evidence="2">
    <location>
        <begin position="24"/>
        <end position="507"/>
    </location>
</feature>
<accession>A0ABX1K6A1</accession>
<dbReference type="EMBL" id="JABACI010000001">
    <property type="protein sequence ID" value="NLP82399.1"/>
    <property type="molecule type" value="Genomic_DNA"/>
</dbReference>
<comment type="caution">
    <text evidence="4">The sequence shown here is derived from an EMBL/GenBank/DDBJ whole genome shotgun (WGS) entry which is preliminary data.</text>
</comment>
<evidence type="ECO:0000259" key="3">
    <source>
        <dbReference type="Pfam" id="PF00496"/>
    </source>
</evidence>
<evidence type="ECO:0000313" key="5">
    <source>
        <dbReference type="Proteomes" id="UP001429745"/>
    </source>
</evidence>
<dbReference type="PANTHER" id="PTHR30290">
    <property type="entry name" value="PERIPLASMIC BINDING COMPONENT OF ABC TRANSPORTER"/>
    <property type="match status" value="1"/>
</dbReference>
<dbReference type="PROSITE" id="PS51257">
    <property type="entry name" value="PROKAR_LIPOPROTEIN"/>
    <property type="match status" value="1"/>
</dbReference>
<dbReference type="PANTHER" id="PTHR30290:SF38">
    <property type="entry name" value="D,D-DIPEPTIDE-BINDING PERIPLASMIC PROTEIN DDPA-RELATED"/>
    <property type="match status" value="1"/>
</dbReference>
<feature type="domain" description="Solute-binding protein family 5" evidence="3">
    <location>
        <begin position="86"/>
        <end position="416"/>
    </location>
</feature>
<organism evidence="4 5">
    <name type="scientific">Microbacterium salsuginis</name>
    <dbReference type="NCBI Taxonomy" id="2722803"/>
    <lineage>
        <taxon>Bacteria</taxon>
        <taxon>Bacillati</taxon>
        <taxon>Actinomycetota</taxon>
        <taxon>Actinomycetes</taxon>
        <taxon>Micrococcales</taxon>
        <taxon>Microbacteriaceae</taxon>
        <taxon>Microbacterium</taxon>
    </lineage>
</organism>
<sequence>MSSRIRRLGAAAAALTAAALVLAGCASGAPSSSGAAGEPDPNAEIVVGSQNEPTNLDQIFGGSSGVTEVFTGNVYEGLFRITDDATVEPLLAAETEVSEDGLVYTFTLQEDATFHSGDPVDAEAVKYSLERFVSEESIAARKRQLSVIDHVDVVDDKTVAVTLTQPSISFTYNLGYVWIVNPAAGDLTAAEDGSGPYQLADYRKGDSITLELSDGYWGDAPANGGVVYQYYADPTALNNALLTGAVDLVTSQSNPDSLAEFEAAGFEIIEGTSTTKELLAFNDRVAPFDSVEVRKAVYSAIDREKLLDAIWDGRGQLIGSMVPPSEPWFIDLADNNPYDVELAEDLLAEAGYADGFTFSLDTPDSGVHSTVAEFVKSELAKVGITVEINVITDDEWYQKVYTDKDFQATLQGHVNDRDINFYGNPDFYWGYDNADVQTWLADSEKAASTDEQTELVKKANQQISDDAASVWLYLNPQLRIAAEGISGVPQNGLNSLFYVYGIEKAAS</sequence>
<dbReference type="Pfam" id="PF00496">
    <property type="entry name" value="SBP_bac_5"/>
    <property type="match status" value="1"/>
</dbReference>
<dbReference type="Proteomes" id="UP001429745">
    <property type="component" value="Unassembled WGS sequence"/>
</dbReference>
<gene>
    <name evidence="4" type="ORF">HF576_00905</name>
</gene>
<dbReference type="PIRSF" id="PIRSF002741">
    <property type="entry name" value="MppA"/>
    <property type="match status" value="1"/>
</dbReference>
<dbReference type="InterPro" id="IPR039424">
    <property type="entry name" value="SBP_5"/>
</dbReference>
<dbReference type="RefSeq" id="WP_168910913.1">
    <property type="nucleotide sequence ID" value="NZ_JABACI010000001.1"/>
</dbReference>
<dbReference type="InterPro" id="IPR000914">
    <property type="entry name" value="SBP_5_dom"/>
</dbReference>
<name>A0ABX1K6A1_9MICO</name>
<feature type="signal peptide" evidence="2">
    <location>
        <begin position="1"/>
        <end position="23"/>
    </location>
</feature>
<evidence type="ECO:0000256" key="2">
    <source>
        <dbReference type="SAM" id="SignalP"/>
    </source>
</evidence>
<protein>
    <submittedName>
        <fullName evidence="4">ABC transporter substrate-binding protein</fullName>
    </submittedName>
</protein>
<evidence type="ECO:0000313" key="4">
    <source>
        <dbReference type="EMBL" id="NLP82399.1"/>
    </source>
</evidence>
<proteinExistence type="predicted"/>
<evidence type="ECO:0000256" key="1">
    <source>
        <dbReference type="ARBA" id="ARBA00022729"/>
    </source>
</evidence>
<dbReference type="Gene3D" id="3.10.105.10">
    <property type="entry name" value="Dipeptide-binding Protein, Domain 3"/>
    <property type="match status" value="1"/>
</dbReference>
<keyword evidence="5" id="KW-1185">Reference proteome</keyword>
<dbReference type="Gene3D" id="3.40.190.10">
    <property type="entry name" value="Periplasmic binding protein-like II"/>
    <property type="match status" value="1"/>
</dbReference>
<reference evidence="4 5" key="1">
    <citation type="submission" date="2020-04" db="EMBL/GenBank/DDBJ databases">
        <title>CFH 90308 Microbacterium sp.</title>
        <authorList>
            <person name="Nie G."/>
            <person name="Ming H."/>
            <person name="Xia T."/>
        </authorList>
    </citation>
    <scope>NUCLEOTIDE SEQUENCE [LARGE SCALE GENOMIC DNA]</scope>
    <source>
        <strain evidence="4 5">CFH 90308</strain>
    </source>
</reference>